<evidence type="ECO:0000313" key="3">
    <source>
        <dbReference type="EMBL" id="MDF1612161.1"/>
    </source>
</evidence>
<dbReference type="SUPFAM" id="SSF82771">
    <property type="entry name" value="GIY-YIG endonuclease"/>
    <property type="match status" value="1"/>
</dbReference>
<accession>A0AAE3NWE1</accession>
<evidence type="ECO:0000256" key="1">
    <source>
        <dbReference type="ARBA" id="ARBA00007435"/>
    </source>
</evidence>
<keyword evidence="4" id="KW-1185">Reference proteome</keyword>
<sequence length="115" mass="14109">MYYVYIISSTIRNYTYIGITNSLERRINQHNSGYNKTTKPYRPFKLIYFEELKDRKEARVREKYFKSGVGREKIKLLKLRAGLLYKIYVKSIHFHRLIFQNVFAMMKIYKIFYKL</sequence>
<dbReference type="Pfam" id="PF01541">
    <property type="entry name" value="GIY-YIG"/>
    <property type="match status" value="1"/>
</dbReference>
<protein>
    <submittedName>
        <fullName evidence="3">GIY-YIG nuclease family protein</fullName>
    </submittedName>
</protein>
<dbReference type="RefSeq" id="WP_321535929.1">
    <property type="nucleotide sequence ID" value="NZ_JARGDL010000010.1"/>
</dbReference>
<dbReference type="AlphaFoldDB" id="A0AAE3NWE1"/>
<dbReference type="InterPro" id="IPR035901">
    <property type="entry name" value="GIY-YIG_endonuc_sf"/>
</dbReference>
<dbReference type="PANTHER" id="PTHR34477">
    <property type="entry name" value="UPF0213 PROTEIN YHBQ"/>
    <property type="match status" value="1"/>
</dbReference>
<dbReference type="PANTHER" id="PTHR34477:SF1">
    <property type="entry name" value="UPF0213 PROTEIN YHBQ"/>
    <property type="match status" value="1"/>
</dbReference>
<dbReference type="PROSITE" id="PS50164">
    <property type="entry name" value="GIY_YIG"/>
    <property type="match status" value="1"/>
</dbReference>
<evidence type="ECO:0000259" key="2">
    <source>
        <dbReference type="PROSITE" id="PS50164"/>
    </source>
</evidence>
<dbReference type="InterPro" id="IPR000305">
    <property type="entry name" value="GIY-YIG_endonuc"/>
</dbReference>
<organism evidence="3 4">
    <name type="scientific">Stygiobacter electus</name>
    <dbReference type="NCBI Taxonomy" id="3032292"/>
    <lineage>
        <taxon>Bacteria</taxon>
        <taxon>Pseudomonadati</taxon>
        <taxon>Ignavibacteriota</taxon>
        <taxon>Ignavibacteria</taxon>
        <taxon>Ignavibacteriales</taxon>
        <taxon>Melioribacteraceae</taxon>
        <taxon>Stygiobacter</taxon>
    </lineage>
</organism>
<dbReference type="InterPro" id="IPR050190">
    <property type="entry name" value="UPF0213_domain"/>
</dbReference>
<evidence type="ECO:0000313" key="4">
    <source>
        <dbReference type="Proteomes" id="UP001221302"/>
    </source>
</evidence>
<dbReference type="Proteomes" id="UP001221302">
    <property type="component" value="Unassembled WGS sequence"/>
</dbReference>
<comment type="caution">
    <text evidence="3">The sequence shown here is derived from an EMBL/GenBank/DDBJ whole genome shotgun (WGS) entry which is preliminary data.</text>
</comment>
<dbReference type="Gene3D" id="3.40.1440.10">
    <property type="entry name" value="GIY-YIG endonuclease"/>
    <property type="match status" value="1"/>
</dbReference>
<comment type="similarity">
    <text evidence="1">Belongs to the UPF0213 family.</text>
</comment>
<dbReference type="CDD" id="cd10449">
    <property type="entry name" value="GIY-YIG_SLX1_like"/>
    <property type="match status" value="1"/>
</dbReference>
<proteinExistence type="inferred from homology"/>
<gene>
    <name evidence="3" type="ORF">P0M35_08365</name>
</gene>
<reference evidence="3" key="1">
    <citation type="submission" date="2023-03" db="EMBL/GenBank/DDBJ databases">
        <title>Stygiobacter electus gen. nov., sp. nov., facultatively anaerobic thermotolerant bacterium of the class Ignavibacteria from a well of Yessentuki mineral water deposit.</title>
        <authorList>
            <person name="Podosokorskaya O.A."/>
            <person name="Elcheninov A.G."/>
            <person name="Petrova N.F."/>
            <person name="Zavarzina D.G."/>
            <person name="Kublanov I.V."/>
            <person name="Merkel A.Y."/>
        </authorList>
    </citation>
    <scope>NUCLEOTIDE SEQUENCE</scope>
    <source>
        <strain evidence="3">09-Me</strain>
    </source>
</reference>
<feature type="domain" description="GIY-YIG" evidence="2">
    <location>
        <begin position="1"/>
        <end position="77"/>
    </location>
</feature>
<dbReference type="SMART" id="SM00465">
    <property type="entry name" value="GIYc"/>
    <property type="match status" value="1"/>
</dbReference>
<name>A0AAE3NWE1_9BACT</name>
<dbReference type="EMBL" id="JARGDL010000010">
    <property type="protein sequence ID" value="MDF1612161.1"/>
    <property type="molecule type" value="Genomic_DNA"/>
</dbReference>